<dbReference type="InterPro" id="IPR027417">
    <property type="entry name" value="P-loop_NTPase"/>
</dbReference>
<keyword evidence="7 8" id="KW-0067">ATP-binding</keyword>
<dbReference type="Gene3D" id="3.40.50.300">
    <property type="entry name" value="P-loop containing nucleotide triphosphate hydrolases"/>
    <property type="match status" value="1"/>
</dbReference>
<dbReference type="InterPro" id="IPR001267">
    <property type="entry name" value="Thymidine_kinase"/>
</dbReference>
<dbReference type="Proteomes" id="UP001501094">
    <property type="component" value="Unassembled WGS sequence"/>
</dbReference>
<comment type="similarity">
    <text evidence="1 9">Belongs to the thymidine kinase family.</text>
</comment>
<sequence>MLCGRIGLPQSTGSTSVELSLVLGPMKSGKSLDLIAQMAPLAYSRLSCAVVQSARHVRDARIVSRTGASVPTVKLDTLEPLLHTTEDVVAIDEVHMFTPGDVRVVEELVLRGTRVLACGIDLDHRGELFATIRALLELGPTEVRYRRAVCDRCQDLHAAFTQVLSDGLPFLDPLGASEPLPDDGTFTYEALCRRCFVLPETAIVTGSASTSRPQRSAQARAPEPDDAAGSTPTASDPARLG</sequence>
<dbReference type="Pfam" id="PF00265">
    <property type="entry name" value="TK"/>
    <property type="match status" value="1"/>
</dbReference>
<comment type="catalytic activity">
    <reaction evidence="8">
        <text>thymidine + ATP = dTMP + ADP + H(+)</text>
        <dbReference type="Rhea" id="RHEA:19129"/>
        <dbReference type="ChEBI" id="CHEBI:15378"/>
        <dbReference type="ChEBI" id="CHEBI:17748"/>
        <dbReference type="ChEBI" id="CHEBI:30616"/>
        <dbReference type="ChEBI" id="CHEBI:63528"/>
        <dbReference type="ChEBI" id="CHEBI:456216"/>
        <dbReference type="EC" id="2.7.1.21"/>
    </reaction>
</comment>
<dbReference type="SUPFAM" id="SSF52540">
    <property type="entry name" value="P-loop containing nucleoside triphosphate hydrolases"/>
    <property type="match status" value="1"/>
</dbReference>
<name>A0ABN2NFF1_9MICO</name>
<keyword evidence="4 8" id="KW-0808">Transferase</keyword>
<feature type="region of interest" description="Disordered" evidence="10">
    <location>
        <begin position="207"/>
        <end position="241"/>
    </location>
</feature>
<keyword evidence="6 8" id="KW-0418">Kinase</keyword>
<organism evidence="11 12">
    <name type="scientific">Myceligenerans crystallogenes</name>
    <dbReference type="NCBI Taxonomy" id="316335"/>
    <lineage>
        <taxon>Bacteria</taxon>
        <taxon>Bacillati</taxon>
        <taxon>Actinomycetota</taxon>
        <taxon>Actinomycetes</taxon>
        <taxon>Micrococcales</taxon>
        <taxon>Promicromonosporaceae</taxon>
        <taxon>Myceligenerans</taxon>
    </lineage>
</organism>
<evidence type="ECO:0000256" key="2">
    <source>
        <dbReference type="ARBA" id="ARBA00012118"/>
    </source>
</evidence>
<accession>A0ABN2NFF1</accession>
<dbReference type="PANTHER" id="PTHR11441:SF0">
    <property type="entry name" value="THYMIDINE KINASE, CYTOSOLIC"/>
    <property type="match status" value="1"/>
</dbReference>
<dbReference type="PANTHER" id="PTHR11441">
    <property type="entry name" value="THYMIDINE KINASE"/>
    <property type="match status" value="1"/>
</dbReference>
<evidence type="ECO:0000256" key="3">
    <source>
        <dbReference type="ARBA" id="ARBA00022634"/>
    </source>
</evidence>
<keyword evidence="12" id="KW-1185">Reference proteome</keyword>
<keyword evidence="3 8" id="KW-0237">DNA synthesis</keyword>
<evidence type="ECO:0000256" key="9">
    <source>
        <dbReference type="RuleBase" id="RU004165"/>
    </source>
</evidence>
<evidence type="ECO:0000256" key="10">
    <source>
        <dbReference type="SAM" id="MobiDB-lite"/>
    </source>
</evidence>
<dbReference type="GO" id="GO:0016301">
    <property type="term" value="F:kinase activity"/>
    <property type="evidence" value="ECO:0007669"/>
    <property type="project" value="UniProtKB-KW"/>
</dbReference>
<keyword evidence="5 8" id="KW-0547">Nucleotide-binding</keyword>
<proteinExistence type="inferred from homology"/>
<dbReference type="Gene3D" id="3.30.60.20">
    <property type="match status" value="1"/>
</dbReference>
<evidence type="ECO:0000313" key="11">
    <source>
        <dbReference type="EMBL" id="GAA1866989.1"/>
    </source>
</evidence>
<evidence type="ECO:0000256" key="1">
    <source>
        <dbReference type="ARBA" id="ARBA00007587"/>
    </source>
</evidence>
<evidence type="ECO:0000256" key="4">
    <source>
        <dbReference type="ARBA" id="ARBA00022679"/>
    </source>
</evidence>
<protein>
    <recommendedName>
        <fullName evidence="2 8">Thymidine kinase</fullName>
        <ecNumber evidence="2 8">2.7.1.21</ecNumber>
    </recommendedName>
</protein>
<comment type="caution">
    <text evidence="11">The sequence shown here is derived from an EMBL/GenBank/DDBJ whole genome shotgun (WGS) entry which is preliminary data.</text>
</comment>
<evidence type="ECO:0000256" key="5">
    <source>
        <dbReference type="ARBA" id="ARBA00022741"/>
    </source>
</evidence>
<gene>
    <name evidence="11" type="ORF">GCM10009751_26480</name>
</gene>
<evidence type="ECO:0000256" key="7">
    <source>
        <dbReference type="ARBA" id="ARBA00022840"/>
    </source>
</evidence>
<dbReference type="EC" id="2.7.1.21" evidence="2 8"/>
<feature type="compositionally biased region" description="Polar residues" evidence="10">
    <location>
        <begin position="207"/>
        <end position="217"/>
    </location>
</feature>
<evidence type="ECO:0000256" key="6">
    <source>
        <dbReference type="ARBA" id="ARBA00022777"/>
    </source>
</evidence>
<reference evidence="11 12" key="1">
    <citation type="journal article" date="2019" name="Int. J. Syst. Evol. Microbiol.">
        <title>The Global Catalogue of Microorganisms (GCM) 10K type strain sequencing project: providing services to taxonomists for standard genome sequencing and annotation.</title>
        <authorList>
            <consortium name="The Broad Institute Genomics Platform"/>
            <consortium name="The Broad Institute Genome Sequencing Center for Infectious Disease"/>
            <person name="Wu L."/>
            <person name="Ma J."/>
        </authorList>
    </citation>
    <scope>NUCLEOTIDE SEQUENCE [LARGE SCALE GENOMIC DNA]</scope>
    <source>
        <strain evidence="11 12">JCM 14326</strain>
    </source>
</reference>
<evidence type="ECO:0000256" key="8">
    <source>
        <dbReference type="RuleBase" id="RU000544"/>
    </source>
</evidence>
<dbReference type="EMBL" id="BAAANL010000005">
    <property type="protein sequence ID" value="GAA1866989.1"/>
    <property type="molecule type" value="Genomic_DNA"/>
</dbReference>
<evidence type="ECO:0000313" key="12">
    <source>
        <dbReference type="Proteomes" id="UP001501094"/>
    </source>
</evidence>